<evidence type="ECO:0000313" key="7">
    <source>
        <dbReference type="Proteomes" id="UP000261520"/>
    </source>
</evidence>
<evidence type="ECO:0000256" key="3">
    <source>
        <dbReference type="PROSITE-ProRule" id="PRU00446"/>
    </source>
</evidence>
<feature type="compositionally biased region" description="Pro residues" evidence="4">
    <location>
        <begin position="1"/>
        <end position="25"/>
    </location>
</feature>
<dbReference type="PANTHER" id="PTHR23192:SF85">
    <property type="entry name" value="GLIOMEDIN"/>
    <property type="match status" value="1"/>
</dbReference>
<reference evidence="6" key="2">
    <citation type="submission" date="2025-09" db="UniProtKB">
        <authorList>
            <consortium name="Ensembl"/>
        </authorList>
    </citation>
    <scope>IDENTIFICATION</scope>
</reference>
<dbReference type="STRING" id="409849.ENSPMGP00000006085"/>
<keyword evidence="2" id="KW-0964">Secreted</keyword>
<dbReference type="PANTHER" id="PTHR23192">
    <property type="entry name" value="OLFACTOMEDIN-RELATED"/>
    <property type="match status" value="1"/>
</dbReference>
<dbReference type="PROSITE" id="PS51132">
    <property type="entry name" value="OLF"/>
    <property type="match status" value="1"/>
</dbReference>
<dbReference type="GO" id="GO:0005615">
    <property type="term" value="C:extracellular space"/>
    <property type="evidence" value="ECO:0007669"/>
    <property type="project" value="TreeGrafter"/>
</dbReference>
<evidence type="ECO:0000256" key="4">
    <source>
        <dbReference type="SAM" id="MobiDB-lite"/>
    </source>
</evidence>
<comment type="subcellular location">
    <subcellularLocation>
        <location evidence="1">Secreted</location>
    </subcellularLocation>
</comment>
<dbReference type="SUPFAM" id="SSF101898">
    <property type="entry name" value="NHL repeat"/>
    <property type="match status" value="1"/>
</dbReference>
<dbReference type="InterPro" id="IPR050605">
    <property type="entry name" value="Olfactomedin-like_domain"/>
</dbReference>
<keyword evidence="7" id="KW-1185">Reference proteome</keyword>
<feature type="domain" description="Olfactomedin-like" evidence="5">
    <location>
        <begin position="59"/>
        <end position="303"/>
    </location>
</feature>
<dbReference type="Ensembl" id="ENSPMGT00000006464.1">
    <property type="protein sequence ID" value="ENSPMGP00000006085.1"/>
    <property type="gene ID" value="ENSPMGG00000005120.1"/>
</dbReference>
<comment type="caution">
    <text evidence="3">Lacks conserved residue(s) required for the propagation of feature annotation.</text>
</comment>
<dbReference type="Pfam" id="PF02191">
    <property type="entry name" value="OLF"/>
    <property type="match status" value="1"/>
</dbReference>
<dbReference type="InterPro" id="IPR003112">
    <property type="entry name" value="Olfac-like_dom"/>
</dbReference>
<dbReference type="AlphaFoldDB" id="A0A3B3ZNF7"/>
<evidence type="ECO:0000256" key="1">
    <source>
        <dbReference type="ARBA" id="ARBA00004613"/>
    </source>
</evidence>
<accession>A0A3B3ZNF7</accession>
<evidence type="ECO:0000256" key="2">
    <source>
        <dbReference type="ARBA" id="ARBA00022525"/>
    </source>
</evidence>
<evidence type="ECO:0000313" key="6">
    <source>
        <dbReference type="Ensembl" id="ENSPMGP00000006085.1"/>
    </source>
</evidence>
<protein>
    <recommendedName>
        <fullName evidence="5">Olfactomedin-like domain-containing protein</fullName>
    </recommendedName>
</protein>
<proteinExistence type="predicted"/>
<dbReference type="GO" id="GO:0009986">
    <property type="term" value="C:cell surface"/>
    <property type="evidence" value="ECO:0007669"/>
    <property type="project" value="TreeGrafter"/>
</dbReference>
<reference evidence="6" key="1">
    <citation type="submission" date="2025-08" db="UniProtKB">
        <authorList>
            <consortium name="Ensembl"/>
        </authorList>
    </citation>
    <scope>IDENTIFICATION</scope>
</reference>
<dbReference type="Gene3D" id="1.20.5.320">
    <property type="entry name" value="6-Phosphogluconate Dehydrogenase, domain 3"/>
    <property type="match status" value="1"/>
</dbReference>
<evidence type="ECO:0000259" key="5">
    <source>
        <dbReference type="PROSITE" id="PS51132"/>
    </source>
</evidence>
<organism evidence="6 7">
    <name type="scientific">Periophthalmus magnuspinnatus</name>
    <dbReference type="NCBI Taxonomy" id="409849"/>
    <lineage>
        <taxon>Eukaryota</taxon>
        <taxon>Metazoa</taxon>
        <taxon>Chordata</taxon>
        <taxon>Craniata</taxon>
        <taxon>Vertebrata</taxon>
        <taxon>Euteleostomi</taxon>
        <taxon>Actinopterygii</taxon>
        <taxon>Neopterygii</taxon>
        <taxon>Teleostei</taxon>
        <taxon>Neoteleostei</taxon>
        <taxon>Acanthomorphata</taxon>
        <taxon>Gobiaria</taxon>
        <taxon>Gobiiformes</taxon>
        <taxon>Gobioidei</taxon>
        <taxon>Gobiidae</taxon>
        <taxon>Oxudercinae</taxon>
        <taxon>Periophthalmus</taxon>
    </lineage>
</organism>
<dbReference type="SMART" id="SM00284">
    <property type="entry name" value="OLF"/>
    <property type="match status" value="1"/>
</dbReference>
<dbReference type="GO" id="GO:0007165">
    <property type="term" value="P:signal transduction"/>
    <property type="evidence" value="ECO:0007669"/>
    <property type="project" value="TreeGrafter"/>
</dbReference>
<feature type="region of interest" description="Disordered" evidence="4">
    <location>
        <begin position="1"/>
        <end position="28"/>
    </location>
</feature>
<name>A0A3B3ZNF7_9GOBI</name>
<dbReference type="Proteomes" id="UP000261520">
    <property type="component" value="Unplaced"/>
</dbReference>
<sequence length="305" mass="33835">PPGPPGPPGAPGAAGPPGPPGPQGPPRIRHNRAHLQAAQMLGEKHTLIRVHAALLSAAECLIKSLINPREVSQTDSTFGSWMKDTALLHNEKIWVAEHFSGRVVKEYQSLGAFQNGSYTLVDVRKFFQGCGHAVHNGSLYYHIAGTPTIARFHFETRRLHILHIDNALYHNLAYLLQNSKTYFKVAADENGMWLIFASSVDDVIMVGQLDQKTFSITSYINTTYPRAKAGNAFIACGVLYVTDTKDNRVSFAFDLLKGKPVNVTFDLRPSGGVLAMLSYSPKERHLYMWDNGYVRLYVVHFISDE</sequence>